<evidence type="ECO:0000259" key="5">
    <source>
        <dbReference type="PROSITE" id="PS50931"/>
    </source>
</evidence>
<dbReference type="InterPro" id="IPR050389">
    <property type="entry name" value="LysR-type_TF"/>
</dbReference>
<gene>
    <name evidence="6" type="ORF">IPN75_16690</name>
</gene>
<evidence type="ECO:0000256" key="4">
    <source>
        <dbReference type="ARBA" id="ARBA00023163"/>
    </source>
</evidence>
<dbReference type="GO" id="GO:0003677">
    <property type="term" value="F:DNA binding"/>
    <property type="evidence" value="ECO:0007669"/>
    <property type="project" value="UniProtKB-KW"/>
</dbReference>
<dbReference type="PANTHER" id="PTHR30118">
    <property type="entry name" value="HTH-TYPE TRANSCRIPTIONAL REGULATOR LEUO-RELATED"/>
    <property type="match status" value="1"/>
</dbReference>
<dbReference type="Gene3D" id="3.40.190.10">
    <property type="entry name" value="Periplasmic binding protein-like II"/>
    <property type="match status" value="2"/>
</dbReference>
<dbReference type="InterPro" id="IPR037402">
    <property type="entry name" value="YidZ_PBP2"/>
</dbReference>
<comment type="caution">
    <text evidence="6">The sequence shown here is derived from an EMBL/GenBank/DDBJ whole genome shotgun (WGS) entry which is preliminary data.</text>
</comment>
<dbReference type="InterPro" id="IPR005119">
    <property type="entry name" value="LysR_subst-bd"/>
</dbReference>
<dbReference type="Pfam" id="PF00126">
    <property type="entry name" value="HTH_1"/>
    <property type="match status" value="1"/>
</dbReference>
<accession>A0A9D7LVD5</accession>
<dbReference type="CDD" id="cd08417">
    <property type="entry name" value="PBP2_Nitroaromatics_like"/>
    <property type="match status" value="1"/>
</dbReference>
<keyword evidence="4" id="KW-0804">Transcription</keyword>
<evidence type="ECO:0000313" key="6">
    <source>
        <dbReference type="EMBL" id="MBK8891898.1"/>
    </source>
</evidence>
<organism evidence="6 7">
    <name type="scientific">Candidatus Dechloromonas phosphorivorans</name>
    <dbReference type="NCBI Taxonomy" id="2899244"/>
    <lineage>
        <taxon>Bacteria</taxon>
        <taxon>Pseudomonadati</taxon>
        <taxon>Pseudomonadota</taxon>
        <taxon>Betaproteobacteria</taxon>
        <taxon>Rhodocyclales</taxon>
        <taxon>Azonexaceae</taxon>
        <taxon>Dechloromonas</taxon>
    </lineage>
</organism>
<dbReference type="SUPFAM" id="SSF46785">
    <property type="entry name" value="Winged helix' DNA-binding domain"/>
    <property type="match status" value="1"/>
</dbReference>
<dbReference type="InterPro" id="IPR036390">
    <property type="entry name" value="WH_DNA-bd_sf"/>
</dbReference>
<comment type="similarity">
    <text evidence="1">Belongs to the LysR transcriptional regulatory family.</text>
</comment>
<dbReference type="AlphaFoldDB" id="A0A9D7LVD5"/>
<dbReference type="SUPFAM" id="SSF53850">
    <property type="entry name" value="Periplasmic binding protein-like II"/>
    <property type="match status" value="1"/>
</dbReference>
<dbReference type="GO" id="GO:0003700">
    <property type="term" value="F:DNA-binding transcription factor activity"/>
    <property type="evidence" value="ECO:0007669"/>
    <property type="project" value="InterPro"/>
</dbReference>
<dbReference type="Gene3D" id="1.10.10.10">
    <property type="entry name" value="Winged helix-like DNA-binding domain superfamily/Winged helix DNA-binding domain"/>
    <property type="match status" value="1"/>
</dbReference>
<dbReference type="InterPro" id="IPR000847">
    <property type="entry name" value="LysR_HTH_N"/>
</dbReference>
<evidence type="ECO:0000256" key="1">
    <source>
        <dbReference type="ARBA" id="ARBA00009437"/>
    </source>
</evidence>
<dbReference type="InterPro" id="IPR036388">
    <property type="entry name" value="WH-like_DNA-bd_sf"/>
</dbReference>
<protein>
    <submittedName>
        <fullName evidence="6">LysR family transcriptional regulator</fullName>
    </submittedName>
</protein>
<reference evidence="6" key="1">
    <citation type="submission" date="2020-10" db="EMBL/GenBank/DDBJ databases">
        <title>Connecting structure to function with the recovery of over 1000 high-quality activated sludge metagenome-assembled genomes encoding full-length rRNA genes using long-read sequencing.</title>
        <authorList>
            <person name="Singleton C.M."/>
            <person name="Petriglieri F."/>
            <person name="Kristensen J.M."/>
            <person name="Kirkegaard R.H."/>
            <person name="Michaelsen T.Y."/>
            <person name="Andersen M.H."/>
            <person name="Karst S.M."/>
            <person name="Dueholm M.S."/>
            <person name="Nielsen P.H."/>
            <person name="Albertsen M."/>
        </authorList>
    </citation>
    <scope>NUCLEOTIDE SEQUENCE</scope>
    <source>
        <strain evidence="6">OdNE_18-Q3-R46-58_BAT3C.305</strain>
    </source>
</reference>
<keyword evidence="2" id="KW-0805">Transcription regulation</keyword>
<sequence length="305" mass="34312">MRLPQMDLNLFQVFDAIYGKRNLTRAAEILCITQPAFNNALARMRRALNDPLFISTPKGMVPTPMADNIAAHVGEALQLLNAALSQGETFVPATSRKIFRVSMPDLAESLLLPVVGEALRQDAPGMRIESYYTSRSDIPLELANGNVHLAIDAPLIDDPQVRQAPLVSDRYACMLRPDHPFAGASLTLDDYLALDHIHVSSRLHGLGHVDTALRKLGRRRAIQMRVQHYLVAPLIGLRTDLALTAPLRLLQGYDARRFELPFDLPPLEWHCYWHRSMDHDQANIWLRSKFTIAIAALRNESPHLR</sequence>
<dbReference type="Pfam" id="PF03466">
    <property type="entry name" value="LysR_substrate"/>
    <property type="match status" value="1"/>
</dbReference>
<dbReference type="EMBL" id="JADKBR010000019">
    <property type="protein sequence ID" value="MBK8891898.1"/>
    <property type="molecule type" value="Genomic_DNA"/>
</dbReference>
<dbReference type="Proteomes" id="UP000808146">
    <property type="component" value="Unassembled WGS sequence"/>
</dbReference>
<dbReference type="PROSITE" id="PS50931">
    <property type="entry name" value="HTH_LYSR"/>
    <property type="match status" value="1"/>
</dbReference>
<name>A0A9D7LVD5_9RHOO</name>
<evidence type="ECO:0000313" key="7">
    <source>
        <dbReference type="Proteomes" id="UP000808146"/>
    </source>
</evidence>
<evidence type="ECO:0000256" key="2">
    <source>
        <dbReference type="ARBA" id="ARBA00023015"/>
    </source>
</evidence>
<evidence type="ECO:0000256" key="3">
    <source>
        <dbReference type="ARBA" id="ARBA00023125"/>
    </source>
</evidence>
<proteinExistence type="inferred from homology"/>
<keyword evidence="3" id="KW-0238">DNA-binding</keyword>
<feature type="domain" description="HTH lysR-type" evidence="5">
    <location>
        <begin position="6"/>
        <end position="63"/>
    </location>
</feature>
<dbReference type="PANTHER" id="PTHR30118:SF15">
    <property type="entry name" value="TRANSCRIPTIONAL REGULATORY PROTEIN"/>
    <property type="match status" value="1"/>
</dbReference>